<dbReference type="OrthoDB" id="9762324at2"/>
<dbReference type="GO" id="GO:0004423">
    <property type="term" value="F:iduronate-2-sulfatase activity"/>
    <property type="evidence" value="ECO:0007669"/>
    <property type="project" value="InterPro"/>
</dbReference>
<evidence type="ECO:0000259" key="9">
    <source>
        <dbReference type="Pfam" id="PF00884"/>
    </source>
</evidence>
<organism evidence="10 11">
    <name type="scientific">Granulicella rosea</name>
    <dbReference type="NCBI Taxonomy" id="474952"/>
    <lineage>
        <taxon>Bacteria</taxon>
        <taxon>Pseudomonadati</taxon>
        <taxon>Acidobacteriota</taxon>
        <taxon>Terriglobia</taxon>
        <taxon>Terriglobales</taxon>
        <taxon>Acidobacteriaceae</taxon>
        <taxon>Granulicella</taxon>
    </lineage>
</organism>
<dbReference type="GO" id="GO:0005737">
    <property type="term" value="C:cytoplasm"/>
    <property type="evidence" value="ECO:0007669"/>
    <property type="project" value="TreeGrafter"/>
</dbReference>
<keyword evidence="3" id="KW-0479">Metal-binding</keyword>
<dbReference type="InterPro" id="IPR006311">
    <property type="entry name" value="TAT_signal"/>
</dbReference>
<dbReference type="InterPro" id="IPR000917">
    <property type="entry name" value="Sulfatase_N"/>
</dbReference>
<keyword evidence="11" id="KW-1185">Reference proteome</keyword>
<dbReference type="InterPro" id="IPR024607">
    <property type="entry name" value="Sulfatase_CS"/>
</dbReference>
<dbReference type="PANTHER" id="PTHR45953">
    <property type="entry name" value="IDURONATE 2-SULFATASE"/>
    <property type="match status" value="1"/>
</dbReference>
<name>A0A239D5X1_9BACT</name>
<evidence type="ECO:0000256" key="6">
    <source>
        <dbReference type="ARBA" id="ARBA00022837"/>
    </source>
</evidence>
<evidence type="ECO:0000256" key="7">
    <source>
        <dbReference type="SAM" id="MobiDB-lite"/>
    </source>
</evidence>
<evidence type="ECO:0000256" key="1">
    <source>
        <dbReference type="ARBA" id="ARBA00001913"/>
    </source>
</evidence>
<evidence type="ECO:0000256" key="8">
    <source>
        <dbReference type="SAM" id="SignalP"/>
    </source>
</evidence>
<dbReference type="PROSITE" id="PS00149">
    <property type="entry name" value="SULFATASE_2"/>
    <property type="match status" value="1"/>
</dbReference>
<dbReference type="GO" id="GO:0046872">
    <property type="term" value="F:metal ion binding"/>
    <property type="evidence" value="ECO:0007669"/>
    <property type="project" value="UniProtKB-KW"/>
</dbReference>
<evidence type="ECO:0000256" key="5">
    <source>
        <dbReference type="ARBA" id="ARBA00022801"/>
    </source>
</evidence>
<dbReference type="EMBL" id="FZOU01000001">
    <property type="protein sequence ID" value="SNS27669.1"/>
    <property type="molecule type" value="Genomic_DNA"/>
</dbReference>
<feature type="region of interest" description="Disordered" evidence="7">
    <location>
        <begin position="185"/>
        <end position="204"/>
    </location>
</feature>
<feature type="signal peptide" evidence="8">
    <location>
        <begin position="1"/>
        <end position="34"/>
    </location>
</feature>
<comment type="cofactor">
    <cofactor evidence="1">
        <name>Ca(2+)</name>
        <dbReference type="ChEBI" id="CHEBI:29108"/>
    </cofactor>
</comment>
<gene>
    <name evidence="10" type="ORF">SAMN05421770_101305</name>
</gene>
<dbReference type="Proteomes" id="UP000198356">
    <property type="component" value="Unassembled WGS sequence"/>
</dbReference>
<dbReference type="Gene3D" id="3.40.720.10">
    <property type="entry name" value="Alkaline Phosphatase, subunit A"/>
    <property type="match status" value="1"/>
</dbReference>
<reference evidence="10 11" key="1">
    <citation type="submission" date="2017-06" db="EMBL/GenBank/DDBJ databases">
        <authorList>
            <person name="Kim H.J."/>
            <person name="Triplett B.A."/>
        </authorList>
    </citation>
    <scope>NUCLEOTIDE SEQUENCE [LARGE SCALE GENOMIC DNA]</scope>
    <source>
        <strain evidence="10 11">DSM 18704</strain>
    </source>
</reference>
<evidence type="ECO:0000313" key="11">
    <source>
        <dbReference type="Proteomes" id="UP000198356"/>
    </source>
</evidence>
<evidence type="ECO:0000256" key="4">
    <source>
        <dbReference type="ARBA" id="ARBA00022729"/>
    </source>
</evidence>
<feature type="chain" id="PRO_5012195880" evidence="8">
    <location>
        <begin position="35"/>
        <end position="506"/>
    </location>
</feature>
<sequence>MSNKVEFPKPTRRSFLASAAGVALAGAVPSGAQVATEKAPLMQAKKKPLNVLFFMSDDMRPELACYGSRFHAHSPNIDALAAKGVRFDRNYCQFPLCNPSRASLFSGRPPHTTGVLGNSVGLRDLHTDWTTLPQLFREHGYTTLRSGKLFHAGFDDHKAWTDFDGEVESMHPTQVGKRLPIPRVQVAKPDGSMPPLPESNERGDHSDQLLVLTGNGEGAGDYLVADRAIKYLNECKDKPFFIGCGFSKPHSPPEAPQRFYDLYNAKSLQLPPDFAAWPTVPPGFPKAAIRPKNADLFIGRGASPEEAQQVIRAYLASISWADWNLGRVVAELDRLGLRDNTLIVFVADHGYQLGEKGKWSKAGSLFEGGTRIPLIIHMPGAAGNGRASTRIVQSLDIYKTVAELAGLPVPAEIEGESLVPLLTDPRAAWDRPAYSVWSEDGKTIHGTMVRTEQLRYAEFGPKAVNGAMMFDVHADPLELKNIVDDPKYAEERKRLSRLIAEYGVTG</sequence>
<feature type="domain" description="Sulfatase N-terminal" evidence="9">
    <location>
        <begin position="50"/>
        <end position="406"/>
    </location>
</feature>
<keyword evidence="6" id="KW-0106">Calcium</keyword>
<dbReference type="PROSITE" id="PS51318">
    <property type="entry name" value="TAT"/>
    <property type="match status" value="1"/>
</dbReference>
<evidence type="ECO:0000256" key="3">
    <source>
        <dbReference type="ARBA" id="ARBA00022723"/>
    </source>
</evidence>
<protein>
    <submittedName>
        <fullName evidence="10">Arylsulfatase A</fullName>
    </submittedName>
</protein>
<dbReference type="PANTHER" id="PTHR45953:SF1">
    <property type="entry name" value="IDURONATE 2-SULFATASE"/>
    <property type="match status" value="1"/>
</dbReference>
<dbReference type="Pfam" id="PF00884">
    <property type="entry name" value="Sulfatase"/>
    <property type="match status" value="1"/>
</dbReference>
<evidence type="ECO:0000313" key="10">
    <source>
        <dbReference type="EMBL" id="SNS27669.1"/>
    </source>
</evidence>
<keyword evidence="5" id="KW-0378">Hydrolase</keyword>
<dbReference type="CDD" id="cd16030">
    <property type="entry name" value="iduronate-2-sulfatase"/>
    <property type="match status" value="1"/>
</dbReference>
<dbReference type="RefSeq" id="WP_089406615.1">
    <property type="nucleotide sequence ID" value="NZ_FZOU01000001.1"/>
</dbReference>
<comment type="similarity">
    <text evidence="2">Belongs to the sulfatase family.</text>
</comment>
<dbReference type="InterPro" id="IPR017850">
    <property type="entry name" value="Alkaline_phosphatase_core_sf"/>
</dbReference>
<evidence type="ECO:0000256" key="2">
    <source>
        <dbReference type="ARBA" id="ARBA00008779"/>
    </source>
</evidence>
<dbReference type="InterPro" id="IPR035874">
    <property type="entry name" value="IDS"/>
</dbReference>
<accession>A0A239D5X1</accession>
<keyword evidence="4 8" id="KW-0732">Signal</keyword>
<dbReference type="AlphaFoldDB" id="A0A239D5X1"/>
<dbReference type="SUPFAM" id="SSF53649">
    <property type="entry name" value="Alkaline phosphatase-like"/>
    <property type="match status" value="1"/>
</dbReference>
<proteinExistence type="inferred from homology"/>